<protein>
    <submittedName>
        <fullName evidence="2">Uncharacterized protein</fullName>
    </submittedName>
</protein>
<feature type="signal peptide" evidence="1">
    <location>
        <begin position="1"/>
        <end position="19"/>
    </location>
</feature>
<dbReference type="Pfam" id="PF01684">
    <property type="entry name" value="ET"/>
    <property type="match status" value="25"/>
</dbReference>
<dbReference type="EMBL" id="CP090895">
    <property type="protein sequence ID" value="ULT90242.1"/>
    <property type="molecule type" value="Genomic_DNA"/>
</dbReference>
<evidence type="ECO:0000313" key="2">
    <source>
        <dbReference type="EMBL" id="ULT90242.1"/>
    </source>
</evidence>
<dbReference type="InterPro" id="IPR002603">
    <property type="entry name" value="ET_repeat"/>
</dbReference>
<organism evidence="2 3">
    <name type="scientific">Caenorhabditis briggsae</name>
    <dbReference type="NCBI Taxonomy" id="6238"/>
    <lineage>
        <taxon>Eukaryota</taxon>
        <taxon>Metazoa</taxon>
        <taxon>Ecdysozoa</taxon>
        <taxon>Nematoda</taxon>
        <taxon>Chromadorea</taxon>
        <taxon>Rhabditida</taxon>
        <taxon>Rhabditina</taxon>
        <taxon>Rhabditomorpha</taxon>
        <taxon>Rhabditoidea</taxon>
        <taxon>Rhabditidae</taxon>
        <taxon>Peloderinae</taxon>
        <taxon>Caenorhabditis</taxon>
    </lineage>
</organism>
<reference evidence="2 3" key="1">
    <citation type="submission" date="2022-02" db="EMBL/GenBank/DDBJ databases">
        <title>Chromosome-level reference genomes for two strains of Caenorhabditis briggsae: an improved platform for comparative genomics.</title>
        <authorList>
            <person name="Stevens L."/>
            <person name="Andersen E.C."/>
        </authorList>
    </citation>
    <scope>NUCLEOTIDE SEQUENCE [LARGE SCALE GENOMIC DNA]</scope>
    <source>
        <strain evidence="2">QX1410_ONT</strain>
        <tissue evidence="2">Whole-organism</tissue>
    </source>
</reference>
<evidence type="ECO:0000256" key="1">
    <source>
        <dbReference type="SAM" id="SignalP"/>
    </source>
</evidence>
<dbReference type="Proteomes" id="UP000827892">
    <property type="component" value="Chromosome V"/>
</dbReference>
<gene>
    <name evidence="2" type="ORF">L3Y34_008535</name>
</gene>
<keyword evidence="1" id="KW-0732">Signal</keyword>
<evidence type="ECO:0000313" key="3">
    <source>
        <dbReference type="Proteomes" id="UP000827892"/>
    </source>
</evidence>
<feature type="chain" id="PRO_5041971367" evidence="1">
    <location>
        <begin position="20"/>
        <end position="2464"/>
    </location>
</feature>
<proteinExistence type="predicted"/>
<sequence length="2464" mass="259957">MRLGIFLLALAGCCSFVSATHNCLVGNLLVSENVITSKSVELKECEGLCRKQTVTSPSGGVVLLTCEENKLSTFINQEQECSSSGLETSCFCKGDECNKVDLKENIPKTISVPAAPNNILCYVGFFANNTSPAFGTGDTVTCSPGNVCTSVSGVYNGFDAGVYACMPQGLCDSIFPQAQPLSTQCTNLQGTNVQGCCCYKQDCRELAPIANPPTPTPWNKNNQTCYQGISLNGVTLYGGAFSQCSGECGSARIRTQLNGNNVWAEVYVCDPVNVFTGLNLDNECKNLDTTQINGVPTALITGCACNSKDKCIDPTVVPPVYPIKQLKCATGLYNGSTWLGAEMNCQGRCGRLKFNANGQQVSYFSCMPYDVCAGFGLASTEDQTYNPPQDDELEVFCCSGFNNCNVNNPDILGRVNSSVVSTAKYPVLCYGGIWVNGVPITNSAYGLCQGECASASFTTTFANQIHNATIYTCDPVTMCQQAGISNSCGSVLGGVNACCCDNDLCIDPNRGGQRPQLRCYSGVSIPQDGYNTGGDQFCDGWCASLNSVVNGKNATVYYCAPVGMCRYFGLGFGGDYGNCAQIPGADPQVTGCCCSDSDNCLAPAGVNVTAIPARRDPRIVCYEGIHLNGQNISQPYYRMCDGECVSVSLGATVNNTSHYATLYTCDPSSACASMGLRNNCSTIDNSLTACCCDSNECIDPTYNRVPGKQLKCYVGLNTRNGGFNAGAEVICDGYCASASAVVGSDLVTAFHCAPRSMCRSLGLDNSNNTLYLDRFVNVGCCDVFDNCNLVGSGVNVTNIPPVSGNEMPRACYSAIFVGTNQISDGGWTACKGDCVAINLNTTVNGAVTTASLYTCDPSLLCKALNSTNRCHQQEQGLETCCCDSDACLDPTVNPPRKPYGDGNLCYVGAYSYDMSGNTIFNAGGEQYCQGNCAAVSSNLGNANVTVYACVPTYVCNSLQVYDTCNTVSFDKTITGCCCTNGPNCNLNMVIPRPPPITGPGRRRPRVEYPITCPAGLIVDGTYVTPMEFTVCDGECASISINTTISGQQHTASFYTCDPSSVCYQLGVHNNCASPESGVTACCCDSDACLDPNRGKTVPTPPLKCYVGLYSTSVPSLQTGAEQLCDGKCASVNARVANDNVTLFACVPHILCRSLELYDSCARMEPYYPEFRACCCDNSDNCNVAQTHLNGVINTTIPLTPLNDAPISCYSGLFINGTAYSSAGWQTCQGECVSVSITSMFNGKAGTAALYTCDPSRVCRNLKMNNKCQTLENGVTGCCCNTNACIDPTVYPARTPGNQLMCYAGIASNYQINGTAINDGAQIPCNGQCSSLNAVVNGYSVSTYHCVPNSICNSLELYDNCKPVWNDNQVNACCCNNVNNCNIQNTTITPPPPPTTVDFAIACYTGLYVNGQPATPITLGACQGQCASIALNTTIAGVSNTAVFYGCDPTTVCQALNMNNNCASPEPGVTGCCCNTDLCIDPTKNKTNPAGFRNCYAGIYAQGKGTGSEIRCTGKCASVAATVNGDPVAVFGCVPEQFCKTLELYDECNTITVDRNITGCCCNNYNNCNVDLAGYTGKINTTIPSRNQRDYPITCYSGLFVNNAPISTAGWQACQGECASATISTMYNQVLTNATIYTCDPVSTCWQMGLNNNCTTIENGLSGCCCATDACLDPTVSPPRTPANPLKCYVGLQSTYNSLSLGAESYCPAGQCASLNGIVGGYNVTTYHCVADSICKSLELKDRCTTLWNDRSLTACCCNNADNCNLKDPSIVPGPAVLPDYPTACYQGLFVDGQKYSAVTLQECFGDCASISITTAYAGANHTASLYTCDPTSVCKQLNVSNSCNTIEPGVTGCCCDSDLCLDPIKGKTNPSRPKCYAGIYAQGKAKGSEIRCNGKCASISANVNGDPVSIFGCVPEQFCRTLSLYDQCQTITADRNITGCCCDNYDNCNVDLAGYTGKINTSMPVMNQRDYPIACYSGLFLNNAPISTAGWQACKGECASATISTMYNQVLTNATIYTCDPVSTCWQMGLNNNCTTIENGLSGCCCATDACLDPTVSPPRTPANPLKCYVGLQSTYNSLSLGAESYCPAGQCASLNGIVGGYNVTTYHCVADSICKSLELKDKCTTLWNDRSLTACCCNNADNCNLKDPSIVPGPPVLPDFPTACYQGLVVDNQTYSAISLQGCYGDCASVSITTAYGGANHTATLYTCDPTTVCQQLNVSNSCNTIEPGVSGCCCDSDGCLNPYTGATPGPMNCYVGIYTGDGKFNVGATMQCNGYCGSLETTVNGTLYKSYHCVPKQICKTLALNNERKTISTDKDVTGFCCTTGNNCHVTEKGINITNTAPAPTGDPISCRSSVYLNGAAVTDMAYTPCYGQCASVSYTGPYNGGNQTLTLYTCDPTAVCTALNLNNACASIDAGLSGCCCTTDNCVGPKVQPTPPGGSGSSISFSILALFAAVYIALTRH</sequence>
<name>A0AAE9A9L2_CAEBR</name>
<accession>A0AAE9A9L2</accession>